<sequence>MQVFTLQQPGSTFPQQCCKPPPTTSLTTSQTCKRRKYSCLRSSASDHANLQQSILENQRADTCRSRRALGLAALSTLPISALVQAGPASAAADTLPPNSSPIPEGEAFSIKEADVAQLSASERQVYALNRRIQLQNRVPPGFPGFIRKGFDVLVVGDDYSTAPSGLIYKDFQEGQGPLPTEGQEVVFHYNGYNESGALIDSSYRKGRPAQTRLGVAGLIPGFEEGVRGMRIGQQRRIIVPPALGPPVGPSTFFSAKQCEVFDVELLAIRSCTRRQVAMFSDVVCSDI</sequence>
<dbReference type="InterPro" id="IPR046357">
    <property type="entry name" value="PPIase_dom_sf"/>
</dbReference>
<dbReference type="PANTHER" id="PTHR47414">
    <property type="entry name" value="PEPTIDYL-PROLYL CIS-TRANS ISOMERASE FKBP20-2, CHLOROPLASTIC"/>
    <property type="match status" value="1"/>
</dbReference>
<keyword evidence="1" id="KW-0413">Isomerase</keyword>
<evidence type="ECO:0000259" key="2">
    <source>
        <dbReference type="PROSITE" id="PS50059"/>
    </source>
</evidence>
<keyword evidence="1" id="KW-0697">Rotamase</keyword>
<dbReference type="PANTHER" id="PTHR47414:SF1">
    <property type="entry name" value="PEPTIDYL-PROLYL CIS-TRANS ISOMERASE FKBP20-2, CHLOROPLASTIC"/>
    <property type="match status" value="1"/>
</dbReference>
<dbReference type="PROSITE" id="PS50059">
    <property type="entry name" value="FKBP_PPIASE"/>
    <property type="match status" value="1"/>
</dbReference>
<dbReference type="InterPro" id="IPR044239">
    <property type="entry name" value="FKBP20-2-like"/>
</dbReference>
<proteinExistence type="predicted"/>
<feature type="domain" description="PPIase FKBP-type" evidence="2">
    <location>
        <begin position="182"/>
        <end position="269"/>
    </location>
</feature>
<dbReference type="EC" id="5.2.1.8" evidence="1"/>
<gene>
    <name evidence="3" type="ORF">DUNSADRAFT_7550</name>
</gene>
<evidence type="ECO:0000256" key="1">
    <source>
        <dbReference type="PROSITE-ProRule" id="PRU00277"/>
    </source>
</evidence>
<evidence type="ECO:0000313" key="3">
    <source>
        <dbReference type="EMBL" id="KAF5835318.1"/>
    </source>
</evidence>
<organism evidence="3 4">
    <name type="scientific">Dunaliella salina</name>
    <name type="common">Green alga</name>
    <name type="synonym">Protococcus salinus</name>
    <dbReference type="NCBI Taxonomy" id="3046"/>
    <lineage>
        <taxon>Eukaryota</taxon>
        <taxon>Viridiplantae</taxon>
        <taxon>Chlorophyta</taxon>
        <taxon>core chlorophytes</taxon>
        <taxon>Chlorophyceae</taxon>
        <taxon>CS clade</taxon>
        <taxon>Chlamydomonadales</taxon>
        <taxon>Dunaliellaceae</taxon>
        <taxon>Dunaliella</taxon>
    </lineage>
</organism>
<protein>
    <recommendedName>
        <fullName evidence="1">peptidylprolyl isomerase</fullName>
        <ecNumber evidence="1">5.2.1.8</ecNumber>
    </recommendedName>
</protein>
<evidence type="ECO:0000313" key="4">
    <source>
        <dbReference type="Proteomes" id="UP000815325"/>
    </source>
</evidence>
<keyword evidence="4" id="KW-1185">Reference proteome</keyword>
<name>A0ABQ7GL31_DUNSA</name>
<comment type="catalytic activity">
    <reaction evidence="1">
        <text>[protein]-peptidylproline (omega=180) = [protein]-peptidylproline (omega=0)</text>
        <dbReference type="Rhea" id="RHEA:16237"/>
        <dbReference type="Rhea" id="RHEA-COMP:10747"/>
        <dbReference type="Rhea" id="RHEA-COMP:10748"/>
        <dbReference type="ChEBI" id="CHEBI:83833"/>
        <dbReference type="ChEBI" id="CHEBI:83834"/>
        <dbReference type="EC" id="5.2.1.8"/>
    </reaction>
</comment>
<comment type="caution">
    <text evidence="3">The sequence shown here is derived from an EMBL/GenBank/DDBJ whole genome shotgun (WGS) entry which is preliminary data.</text>
</comment>
<dbReference type="InterPro" id="IPR001179">
    <property type="entry name" value="PPIase_FKBP_dom"/>
</dbReference>
<dbReference type="EMBL" id="MU069711">
    <property type="protein sequence ID" value="KAF5835318.1"/>
    <property type="molecule type" value="Genomic_DNA"/>
</dbReference>
<dbReference type="Gene3D" id="3.10.50.40">
    <property type="match status" value="1"/>
</dbReference>
<dbReference type="Proteomes" id="UP000815325">
    <property type="component" value="Unassembled WGS sequence"/>
</dbReference>
<dbReference type="SUPFAM" id="SSF54534">
    <property type="entry name" value="FKBP-like"/>
    <property type="match status" value="1"/>
</dbReference>
<reference evidence="3" key="1">
    <citation type="submission" date="2017-08" db="EMBL/GenBank/DDBJ databases">
        <authorList>
            <person name="Polle J.E."/>
            <person name="Barry K."/>
            <person name="Cushman J."/>
            <person name="Schmutz J."/>
            <person name="Tran D."/>
            <person name="Hathwaick L.T."/>
            <person name="Yim W.C."/>
            <person name="Jenkins J."/>
            <person name="Mckie-Krisberg Z.M."/>
            <person name="Prochnik S."/>
            <person name="Lindquist E."/>
            <person name="Dockter R.B."/>
            <person name="Adam C."/>
            <person name="Molina H."/>
            <person name="Bunkerborg J."/>
            <person name="Jin E."/>
            <person name="Buchheim M."/>
            <person name="Magnuson J."/>
        </authorList>
    </citation>
    <scope>NUCLEOTIDE SEQUENCE</scope>
    <source>
        <strain evidence="3">CCAP 19/18</strain>
    </source>
</reference>
<dbReference type="Pfam" id="PF00254">
    <property type="entry name" value="FKBP_C"/>
    <property type="match status" value="1"/>
</dbReference>
<accession>A0ABQ7GL31</accession>